<dbReference type="EMBL" id="VNWK01000035">
    <property type="protein sequence ID" value="TXJ91450.1"/>
    <property type="molecule type" value="Genomic_DNA"/>
</dbReference>
<proteinExistence type="predicted"/>
<organism evidence="1 3">
    <name type="scientific">Flagellimonas pelagia</name>
    <dbReference type="NCBI Taxonomy" id="2306998"/>
    <lineage>
        <taxon>Bacteria</taxon>
        <taxon>Pseudomonadati</taxon>
        <taxon>Bacteroidota</taxon>
        <taxon>Flavobacteriia</taxon>
        <taxon>Flavobacteriales</taxon>
        <taxon>Flavobacteriaceae</taxon>
        <taxon>Flagellimonas</taxon>
    </lineage>
</organism>
<sequence length="63" mass="7008">MSGTGRIDIVLATALAFLPWRCSILSVSTTLADHVNRLRTRFGHCNVAHFLSRPKTAIIMKNQ</sequence>
<dbReference type="RefSeq" id="WP_119648663.1">
    <property type="nucleotide sequence ID" value="NZ_QXFI01000035.1"/>
</dbReference>
<gene>
    <name evidence="1" type="ORF">D2V05_16615</name>
    <name evidence="2" type="ORF">FQ017_16475</name>
</gene>
<comment type="caution">
    <text evidence="1">The sequence shown here is derived from an EMBL/GenBank/DDBJ whole genome shotgun (WGS) entry which is preliminary data.</text>
</comment>
<evidence type="ECO:0000313" key="4">
    <source>
        <dbReference type="Proteomes" id="UP000321621"/>
    </source>
</evidence>
<protein>
    <submittedName>
        <fullName evidence="1">Uncharacterized protein</fullName>
    </submittedName>
</protein>
<accession>A0A3A1NFY0</accession>
<keyword evidence="4" id="KW-1185">Reference proteome</keyword>
<dbReference type="AlphaFoldDB" id="A0A3A1NFY0"/>
<evidence type="ECO:0000313" key="3">
    <source>
        <dbReference type="Proteomes" id="UP000266691"/>
    </source>
</evidence>
<reference evidence="1 3" key="1">
    <citation type="submission" date="2018-08" db="EMBL/GenBank/DDBJ databases">
        <title>Proposal of Muricauda 72 sp.nov. and Muricauda NH166 sp.nov., isolated from seawater.</title>
        <authorList>
            <person name="Cheng H."/>
            <person name="Wu Y.-H."/>
            <person name="Guo L.-L."/>
            <person name="Xu X.-W."/>
        </authorList>
    </citation>
    <scope>NUCLEOTIDE SEQUENCE [LARGE SCALE GENOMIC DNA]</scope>
    <source>
        <strain evidence="1 3">72</strain>
    </source>
</reference>
<reference evidence="2 4" key="2">
    <citation type="submission" date="2019-07" db="EMBL/GenBank/DDBJ databases">
        <title>Draft genome of two Muricauda strains isolated from deep sea.</title>
        <authorList>
            <person name="Sun C."/>
        </authorList>
    </citation>
    <scope>NUCLEOTIDE SEQUENCE [LARGE SCALE GENOMIC DNA]</scope>
    <source>
        <strain evidence="2 4">72</strain>
    </source>
</reference>
<evidence type="ECO:0000313" key="2">
    <source>
        <dbReference type="EMBL" id="TXJ91450.1"/>
    </source>
</evidence>
<dbReference type="EMBL" id="QXFI01000035">
    <property type="protein sequence ID" value="RIV42420.1"/>
    <property type="molecule type" value="Genomic_DNA"/>
</dbReference>
<name>A0A3A1NFY0_9FLAO</name>
<dbReference type="Proteomes" id="UP000266691">
    <property type="component" value="Unassembled WGS sequence"/>
</dbReference>
<dbReference type="Proteomes" id="UP000321621">
    <property type="component" value="Unassembled WGS sequence"/>
</dbReference>
<evidence type="ECO:0000313" key="1">
    <source>
        <dbReference type="EMBL" id="RIV42420.1"/>
    </source>
</evidence>